<comment type="similarity">
    <text evidence="2">Belongs to the glycosyl hydrolase 3 family.</text>
</comment>
<dbReference type="PANTHER" id="PTHR30620">
    <property type="entry name" value="PERIPLASMIC BETA-GLUCOSIDASE-RELATED"/>
    <property type="match status" value="1"/>
</dbReference>
<dbReference type="Pfam" id="PF00933">
    <property type="entry name" value="Glyco_hydro_3"/>
    <property type="match status" value="1"/>
</dbReference>
<accession>A0AAN8UPN9</accession>
<sequence length="106" mass="11928">MPAYLDSIRKVVATIIVSYSSWNGKKMHANRDLVTRYLKTKFASSFISDWLGIDTIISPPHANYSCSVQAGVLAGIDMVMVPYNFTEFIDDLTFQDLEGQIYRGIV</sequence>
<dbReference type="GO" id="GO:0008422">
    <property type="term" value="F:beta-glucosidase activity"/>
    <property type="evidence" value="ECO:0007669"/>
    <property type="project" value="UniProtKB-EC"/>
</dbReference>
<evidence type="ECO:0000256" key="2">
    <source>
        <dbReference type="ARBA" id="ARBA00005336"/>
    </source>
</evidence>
<dbReference type="AlphaFoldDB" id="A0AAN8UPN9"/>
<dbReference type="Proteomes" id="UP001370490">
    <property type="component" value="Unassembled WGS sequence"/>
</dbReference>
<keyword evidence="4" id="KW-0732">Signal</keyword>
<dbReference type="InterPro" id="IPR017853">
    <property type="entry name" value="GH"/>
</dbReference>
<keyword evidence="9" id="KW-1185">Reference proteome</keyword>
<dbReference type="InterPro" id="IPR051915">
    <property type="entry name" value="Cellulose_Degrad_GH3"/>
</dbReference>
<evidence type="ECO:0000313" key="8">
    <source>
        <dbReference type="EMBL" id="KAK6920903.1"/>
    </source>
</evidence>
<evidence type="ECO:0000256" key="6">
    <source>
        <dbReference type="ARBA" id="ARBA00023295"/>
    </source>
</evidence>
<name>A0AAN8UPN9_9MAGN</name>
<protein>
    <recommendedName>
        <fullName evidence="3">beta-glucosidase</fullName>
        <ecNumber evidence="3">3.2.1.21</ecNumber>
    </recommendedName>
</protein>
<evidence type="ECO:0000259" key="7">
    <source>
        <dbReference type="Pfam" id="PF00933"/>
    </source>
</evidence>
<dbReference type="PANTHER" id="PTHR30620:SF16">
    <property type="entry name" value="LYSOSOMAL BETA GLUCOSIDASE"/>
    <property type="match status" value="1"/>
</dbReference>
<evidence type="ECO:0000256" key="5">
    <source>
        <dbReference type="ARBA" id="ARBA00022801"/>
    </source>
</evidence>
<evidence type="ECO:0000256" key="1">
    <source>
        <dbReference type="ARBA" id="ARBA00000448"/>
    </source>
</evidence>
<dbReference type="EMBL" id="JBAMMX010000020">
    <property type="protein sequence ID" value="KAK6920903.1"/>
    <property type="molecule type" value="Genomic_DNA"/>
</dbReference>
<dbReference type="GO" id="GO:0009251">
    <property type="term" value="P:glucan catabolic process"/>
    <property type="evidence" value="ECO:0007669"/>
    <property type="project" value="TreeGrafter"/>
</dbReference>
<comment type="catalytic activity">
    <reaction evidence="1">
        <text>Hydrolysis of terminal, non-reducing beta-D-glucosyl residues with release of beta-D-glucose.</text>
        <dbReference type="EC" id="3.2.1.21"/>
    </reaction>
</comment>
<evidence type="ECO:0000313" key="9">
    <source>
        <dbReference type="Proteomes" id="UP001370490"/>
    </source>
</evidence>
<comment type="caution">
    <text evidence="8">The sequence shown here is derived from an EMBL/GenBank/DDBJ whole genome shotgun (WGS) entry which is preliminary data.</text>
</comment>
<gene>
    <name evidence="8" type="ORF">RJ641_014581</name>
</gene>
<keyword evidence="6" id="KW-0326">Glycosidase</keyword>
<dbReference type="Gene3D" id="3.20.20.300">
    <property type="entry name" value="Glycoside hydrolase, family 3, N-terminal domain"/>
    <property type="match status" value="1"/>
</dbReference>
<dbReference type="SUPFAM" id="SSF51445">
    <property type="entry name" value="(Trans)glycosidases"/>
    <property type="match status" value="1"/>
</dbReference>
<proteinExistence type="inferred from homology"/>
<organism evidence="8 9">
    <name type="scientific">Dillenia turbinata</name>
    <dbReference type="NCBI Taxonomy" id="194707"/>
    <lineage>
        <taxon>Eukaryota</taxon>
        <taxon>Viridiplantae</taxon>
        <taxon>Streptophyta</taxon>
        <taxon>Embryophyta</taxon>
        <taxon>Tracheophyta</taxon>
        <taxon>Spermatophyta</taxon>
        <taxon>Magnoliopsida</taxon>
        <taxon>eudicotyledons</taxon>
        <taxon>Gunneridae</taxon>
        <taxon>Pentapetalae</taxon>
        <taxon>Dilleniales</taxon>
        <taxon>Dilleniaceae</taxon>
        <taxon>Dillenia</taxon>
    </lineage>
</organism>
<dbReference type="EC" id="3.2.1.21" evidence="3"/>
<dbReference type="InterPro" id="IPR001764">
    <property type="entry name" value="Glyco_hydro_3_N"/>
</dbReference>
<feature type="domain" description="Glycoside hydrolase family 3 N-terminal" evidence="7">
    <location>
        <begin position="3"/>
        <end position="92"/>
    </location>
</feature>
<dbReference type="InterPro" id="IPR036962">
    <property type="entry name" value="Glyco_hydro_3_N_sf"/>
</dbReference>
<reference evidence="8 9" key="1">
    <citation type="submission" date="2023-12" db="EMBL/GenBank/DDBJ databases">
        <title>A high-quality genome assembly for Dillenia turbinata (Dilleniales).</title>
        <authorList>
            <person name="Chanderbali A."/>
        </authorList>
    </citation>
    <scope>NUCLEOTIDE SEQUENCE [LARGE SCALE GENOMIC DNA]</scope>
    <source>
        <strain evidence="8">LSX21</strain>
        <tissue evidence="8">Leaf</tissue>
    </source>
</reference>
<evidence type="ECO:0000256" key="3">
    <source>
        <dbReference type="ARBA" id="ARBA00012744"/>
    </source>
</evidence>
<keyword evidence="5 8" id="KW-0378">Hydrolase</keyword>
<evidence type="ECO:0000256" key="4">
    <source>
        <dbReference type="ARBA" id="ARBA00022729"/>
    </source>
</evidence>